<dbReference type="PANTHER" id="PTHR33121">
    <property type="entry name" value="CYCLIC DI-GMP PHOSPHODIESTERASE PDEF"/>
    <property type="match status" value="1"/>
</dbReference>
<dbReference type="Pfam" id="PF00563">
    <property type="entry name" value="EAL"/>
    <property type="match status" value="1"/>
</dbReference>
<dbReference type="InterPro" id="IPR001633">
    <property type="entry name" value="EAL_dom"/>
</dbReference>
<dbReference type="GO" id="GO:0071111">
    <property type="term" value="F:cyclic-guanylate-specific phosphodiesterase activity"/>
    <property type="evidence" value="ECO:0007669"/>
    <property type="project" value="InterPro"/>
</dbReference>
<evidence type="ECO:0000313" key="3">
    <source>
        <dbReference type="Proteomes" id="UP000438196"/>
    </source>
</evidence>
<comment type="caution">
    <text evidence="2">The sequence shown here is derived from an EMBL/GenBank/DDBJ whole genome shotgun (WGS) entry which is preliminary data.</text>
</comment>
<sequence length="294" mass="32741">MFKMLVGHSVKEWFRLKSCEQRTVNKQKISNGESCTYAGLFAGAVGGAQSEKAFKQIIAYFQPQYVIDTGAIYGSEALARLRCVESEGLGPAYWMSYLNTVELRSKLWGRMLDQALDFLRYVNNPHFCVSVNASADIASSIGWAEDLVCRVLEYQLDPHSITVEITEDISCLDESKLAESIKYLRLCGFSCAIDDFGTGYSSLHRLASMEFNSLKIDQKLVHQARKCSKGKKILSHTVDMARDLGFIVIAEGVETEEDLENVTILGCDVAQGFYFSKPVTAENFICNFSSSMDG</sequence>
<dbReference type="OrthoDB" id="1673646at2"/>
<dbReference type="EMBL" id="WNNK01000047">
    <property type="protein sequence ID" value="MUF08310.1"/>
    <property type="molecule type" value="Genomic_DNA"/>
</dbReference>
<dbReference type="SUPFAM" id="SSF141868">
    <property type="entry name" value="EAL domain-like"/>
    <property type="match status" value="1"/>
</dbReference>
<keyword evidence="3" id="KW-1185">Reference proteome</keyword>
<dbReference type="SMART" id="SM00052">
    <property type="entry name" value="EAL"/>
    <property type="match status" value="1"/>
</dbReference>
<dbReference type="PROSITE" id="PS50883">
    <property type="entry name" value="EAL"/>
    <property type="match status" value="1"/>
</dbReference>
<feature type="domain" description="EAL" evidence="1">
    <location>
        <begin position="38"/>
        <end position="292"/>
    </location>
</feature>
<dbReference type="AlphaFoldDB" id="A0A6I3WC52"/>
<reference evidence="2 3" key="1">
    <citation type="submission" date="2019-11" db="EMBL/GenBank/DDBJ databases">
        <title>Pseudomonas karstica sp. nov. and Pseudomonas spelaei sp. nov. from karst caves.</title>
        <authorList>
            <person name="Zeman M."/>
        </authorList>
    </citation>
    <scope>NUCLEOTIDE SEQUENCE [LARGE SCALE GENOMIC DNA]</scope>
    <source>
        <strain evidence="2 3">CCM 7893</strain>
    </source>
</reference>
<proteinExistence type="predicted"/>
<name>A0A6I3WC52_9PSED</name>
<dbReference type="CDD" id="cd01948">
    <property type="entry name" value="EAL"/>
    <property type="match status" value="1"/>
</dbReference>
<accession>A0A6I3WC52</accession>
<dbReference type="Gene3D" id="3.20.20.450">
    <property type="entry name" value="EAL domain"/>
    <property type="match status" value="1"/>
</dbReference>
<evidence type="ECO:0000313" key="2">
    <source>
        <dbReference type="EMBL" id="MUF08310.1"/>
    </source>
</evidence>
<dbReference type="InterPro" id="IPR035919">
    <property type="entry name" value="EAL_sf"/>
</dbReference>
<dbReference type="PANTHER" id="PTHR33121:SF70">
    <property type="entry name" value="SIGNALING PROTEIN YKOW"/>
    <property type="match status" value="1"/>
</dbReference>
<dbReference type="RefSeq" id="WP_155586411.1">
    <property type="nucleotide sequence ID" value="NZ_JBHSTH010000026.1"/>
</dbReference>
<organism evidence="2 3">
    <name type="scientific">Pseudomonas spelaei</name>
    <dbReference type="NCBI Taxonomy" id="1055469"/>
    <lineage>
        <taxon>Bacteria</taxon>
        <taxon>Pseudomonadati</taxon>
        <taxon>Pseudomonadota</taxon>
        <taxon>Gammaproteobacteria</taxon>
        <taxon>Pseudomonadales</taxon>
        <taxon>Pseudomonadaceae</taxon>
        <taxon>Pseudomonas</taxon>
    </lineage>
</organism>
<gene>
    <name evidence="2" type="ORF">GNF76_28660</name>
</gene>
<dbReference type="InterPro" id="IPR050706">
    <property type="entry name" value="Cyclic-di-GMP_PDE-like"/>
</dbReference>
<evidence type="ECO:0000259" key="1">
    <source>
        <dbReference type="PROSITE" id="PS50883"/>
    </source>
</evidence>
<dbReference type="Proteomes" id="UP000438196">
    <property type="component" value="Unassembled WGS sequence"/>
</dbReference>
<protein>
    <submittedName>
        <fullName evidence="2">EAL domain-containing protein</fullName>
    </submittedName>
</protein>